<dbReference type="RefSeq" id="XP_018161303.1">
    <property type="nucleotide sequence ID" value="XM_018300057.1"/>
</dbReference>
<dbReference type="AlphaFoldDB" id="A0A1B7YL70"/>
<dbReference type="GeneID" id="28864164"/>
<feature type="region of interest" description="Disordered" evidence="1">
    <location>
        <begin position="1"/>
        <end position="120"/>
    </location>
</feature>
<accession>A0A1B7YL70</accession>
<feature type="compositionally biased region" description="Basic and acidic residues" evidence="1">
    <location>
        <begin position="23"/>
        <end position="52"/>
    </location>
</feature>
<dbReference type="KEGG" id="chig:CH63R_05082"/>
<organism evidence="2 3">
    <name type="scientific">Colletotrichum higginsianum (strain IMI 349063)</name>
    <name type="common">Crucifer anthracnose fungus</name>
    <dbReference type="NCBI Taxonomy" id="759273"/>
    <lineage>
        <taxon>Eukaryota</taxon>
        <taxon>Fungi</taxon>
        <taxon>Dikarya</taxon>
        <taxon>Ascomycota</taxon>
        <taxon>Pezizomycotina</taxon>
        <taxon>Sordariomycetes</taxon>
        <taxon>Hypocreomycetidae</taxon>
        <taxon>Glomerellales</taxon>
        <taxon>Glomerellaceae</taxon>
        <taxon>Colletotrichum</taxon>
        <taxon>Colletotrichum destructivum species complex</taxon>
    </lineage>
</organism>
<protein>
    <submittedName>
        <fullName evidence="2">Uncharacterized protein</fullName>
    </submittedName>
</protein>
<dbReference type="EMBL" id="LTAN01000003">
    <property type="protein sequence ID" value="OBR12786.1"/>
    <property type="molecule type" value="Genomic_DNA"/>
</dbReference>
<feature type="compositionally biased region" description="Acidic residues" evidence="1">
    <location>
        <begin position="53"/>
        <end position="86"/>
    </location>
</feature>
<evidence type="ECO:0000313" key="3">
    <source>
        <dbReference type="Proteomes" id="UP000092177"/>
    </source>
</evidence>
<gene>
    <name evidence="2" type="ORF">CH63R_05082</name>
</gene>
<reference evidence="3" key="1">
    <citation type="journal article" date="2017" name="BMC Genomics">
        <title>Gapless genome assembly of Colletotrichum higginsianum reveals chromosome structure and association of transposable elements with secondary metabolite gene clusters.</title>
        <authorList>
            <person name="Dallery J.-F."/>
            <person name="Lapalu N."/>
            <person name="Zampounis A."/>
            <person name="Pigne S."/>
            <person name="Luyten I."/>
            <person name="Amselem J."/>
            <person name="Wittenberg A.H.J."/>
            <person name="Zhou S."/>
            <person name="de Queiroz M.V."/>
            <person name="Robin G.P."/>
            <person name="Auger A."/>
            <person name="Hainaut M."/>
            <person name="Henrissat B."/>
            <person name="Kim K.-T."/>
            <person name="Lee Y.-H."/>
            <person name="Lespinet O."/>
            <person name="Schwartz D.C."/>
            <person name="Thon M.R."/>
            <person name="O'Connell R.J."/>
        </authorList>
    </citation>
    <scope>NUCLEOTIDE SEQUENCE [LARGE SCALE GENOMIC DNA]</scope>
    <source>
        <strain evidence="3">IMI 349063</strain>
    </source>
</reference>
<dbReference type="Proteomes" id="UP000092177">
    <property type="component" value="Chromosome 3"/>
</dbReference>
<proteinExistence type="predicted"/>
<comment type="caution">
    <text evidence="2">The sequence shown here is derived from an EMBL/GenBank/DDBJ whole genome shotgun (WGS) entry which is preliminary data.</text>
</comment>
<evidence type="ECO:0000256" key="1">
    <source>
        <dbReference type="SAM" id="MobiDB-lite"/>
    </source>
</evidence>
<keyword evidence="3" id="KW-1185">Reference proteome</keyword>
<name>A0A1B7YL70_COLHI</name>
<evidence type="ECO:0000313" key="2">
    <source>
        <dbReference type="EMBL" id="OBR12786.1"/>
    </source>
</evidence>
<dbReference type="OrthoDB" id="3497519at2759"/>
<dbReference type="VEuPathDB" id="FungiDB:CH63R_05082"/>
<feature type="compositionally biased region" description="Basic and acidic residues" evidence="1">
    <location>
        <begin position="87"/>
        <end position="102"/>
    </location>
</feature>
<sequence length="258" mass="29144">MADTPDPTDQAILQYAPDWYQDNSREFPSHSLDDDPDNDDKKKNKKDSKNNNEDEDEDEDEDDDNDEDDNDDDDDTKDDNDDDSDNSTDKIIKTATRSHDKSVQTNASQRQGDQHAPLFVPQPPAKFANHGQWEFIEFVPGWTDPIWDGHETVKIDDHHKHLVVGDYIVKQAEIHAAAAGAEDVEALLETYSRLTPGGESRQPSATEQFVVQAMQDIRDDEDWQSLVFSGLTTQELLDDGILSLKNTYGCNLENDLHG</sequence>